<comment type="similarity">
    <text evidence="2 6">Belongs to the cytochrome P450 family.</text>
</comment>
<keyword evidence="6" id="KW-0560">Oxidoreductase</keyword>
<dbReference type="InterPro" id="IPR017972">
    <property type="entry name" value="Cyt_P450_CS"/>
</dbReference>
<evidence type="ECO:0000256" key="5">
    <source>
        <dbReference type="PIRSR" id="PIRSR602401-1"/>
    </source>
</evidence>
<evidence type="ECO:0000256" key="2">
    <source>
        <dbReference type="ARBA" id="ARBA00010617"/>
    </source>
</evidence>
<dbReference type="GO" id="GO:0005506">
    <property type="term" value="F:iron ion binding"/>
    <property type="evidence" value="ECO:0007669"/>
    <property type="project" value="InterPro"/>
</dbReference>
<dbReference type="GO" id="GO:0004497">
    <property type="term" value="F:monooxygenase activity"/>
    <property type="evidence" value="ECO:0007669"/>
    <property type="project" value="UniProtKB-KW"/>
</dbReference>
<dbReference type="GO" id="GO:0016705">
    <property type="term" value="F:oxidoreductase activity, acting on paired donors, with incorporation or reduction of molecular oxygen"/>
    <property type="evidence" value="ECO:0007669"/>
    <property type="project" value="InterPro"/>
</dbReference>
<dbReference type="GO" id="GO:0020037">
    <property type="term" value="F:heme binding"/>
    <property type="evidence" value="ECO:0007669"/>
    <property type="project" value="InterPro"/>
</dbReference>
<keyword evidence="7" id="KW-0812">Transmembrane</keyword>
<organism evidence="8 9">
    <name type="scientific">Plenodomus tracheiphilus IPT5</name>
    <dbReference type="NCBI Taxonomy" id="1408161"/>
    <lineage>
        <taxon>Eukaryota</taxon>
        <taxon>Fungi</taxon>
        <taxon>Dikarya</taxon>
        <taxon>Ascomycota</taxon>
        <taxon>Pezizomycotina</taxon>
        <taxon>Dothideomycetes</taxon>
        <taxon>Pleosporomycetidae</taxon>
        <taxon>Pleosporales</taxon>
        <taxon>Pleosporineae</taxon>
        <taxon>Leptosphaeriaceae</taxon>
        <taxon>Plenodomus</taxon>
    </lineage>
</organism>
<proteinExistence type="inferred from homology"/>
<dbReference type="PROSITE" id="PS00086">
    <property type="entry name" value="CYTOCHROME_P450"/>
    <property type="match status" value="1"/>
</dbReference>
<evidence type="ECO:0000256" key="4">
    <source>
        <dbReference type="ARBA" id="ARBA00023004"/>
    </source>
</evidence>
<dbReference type="InterPro" id="IPR002401">
    <property type="entry name" value="Cyt_P450_E_grp-I"/>
</dbReference>
<dbReference type="AlphaFoldDB" id="A0A6A7B6L3"/>
<keyword evidence="7" id="KW-0472">Membrane</keyword>
<gene>
    <name evidence="8" type="ORF">T440DRAFT_112593</name>
</gene>
<accession>A0A6A7B6L3</accession>
<keyword evidence="9" id="KW-1185">Reference proteome</keyword>
<keyword evidence="4 5" id="KW-0408">Iron</keyword>
<dbReference type="Pfam" id="PF00067">
    <property type="entry name" value="p450"/>
    <property type="match status" value="1"/>
</dbReference>
<dbReference type="OrthoDB" id="3934656at2759"/>
<evidence type="ECO:0000313" key="9">
    <source>
        <dbReference type="Proteomes" id="UP000799423"/>
    </source>
</evidence>
<comment type="cofactor">
    <cofactor evidence="1 5">
        <name>heme</name>
        <dbReference type="ChEBI" id="CHEBI:30413"/>
    </cofactor>
</comment>
<dbReference type="CDD" id="cd11060">
    <property type="entry name" value="CYP57A1-like"/>
    <property type="match status" value="1"/>
</dbReference>
<dbReference type="SUPFAM" id="SSF48264">
    <property type="entry name" value="Cytochrome P450"/>
    <property type="match status" value="1"/>
</dbReference>
<dbReference type="PANTHER" id="PTHR24305:SF232">
    <property type="entry name" value="P450, PUTATIVE (EUROFUNG)-RELATED"/>
    <property type="match status" value="1"/>
</dbReference>
<dbReference type="PANTHER" id="PTHR24305">
    <property type="entry name" value="CYTOCHROME P450"/>
    <property type="match status" value="1"/>
</dbReference>
<dbReference type="PRINTS" id="PR00463">
    <property type="entry name" value="EP450I"/>
</dbReference>
<feature type="binding site" description="axial binding residue" evidence="5">
    <location>
        <position position="463"/>
    </location>
    <ligand>
        <name>heme</name>
        <dbReference type="ChEBI" id="CHEBI:30413"/>
    </ligand>
    <ligandPart>
        <name>Fe</name>
        <dbReference type="ChEBI" id="CHEBI:18248"/>
    </ligandPart>
</feature>
<protein>
    <submittedName>
        <fullName evidence="8">Pisatin demethylase</fullName>
    </submittedName>
</protein>
<evidence type="ECO:0000256" key="3">
    <source>
        <dbReference type="ARBA" id="ARBA00022723"/>
    </source>
</evidence>
<evidence type="ECO:0000256" key="7">
    <source>
        <dbReference type="SAM" id="Phobius"/>
    </source>
</evidence>
<dbReference type="Gene3D" id="1.10.630.10">
    <property type="entry name" value="Cytochrome P450"/>
    <property type="match status" value="1"/>
</dbReference>
<dbReference type="PRINTS" id="PR00385">
    <property type="entry name" value="P450"/>
</dbReference>
<evidence type="ECO:0000313" key="8">
    <source>
        <dbReference type="EMBL" id="KAF2850009.1"/>
    </source>
</evidence>
<evidence type="ECO:0000256" key="1">
    <source>
        <dbReference type="ARBA" id="ARBA00001971"/>
    </source>
</evidence>
<dbReference type="Proteomes" id="UP000799423">
    <property type="component" value="Unassembled WGS sequence"/>
</dbReference>
<name>A0A6A7B6L3_9PLEO</name>
<keyword evidence="7" id="KW-1133">Transmembrane helix</keyword>
<evidence type="ECO:0000256" key="6">
    <source>
        <dbReference type="RuleBase" id="RU000461"/>
    </source>
</evidence>
<keyword evidence="5 6" id="KW-0349">Heme</keyword>
<dbReference type="EMBL" id="MU006308">
    <property type="protein sequence ID" value="KAF2850009.1"/>
    <property type="molecule type" value="Genomic_DNA"/>
</dbReference>
<sequence length="516" mass="58294">MMFEEVFSLPTGAPSIFISVLILVTGFLISNRYNNGLHRIPGPFLASLTDLWRTIDVWKRQTQRTHIELHRKYGPVVRLGPNSVSVADPQAIKIIYTLKGSFAKSEFYPVQQTVAKGQKLETMFSTTNETFHARLRRAVGNAYAMSTLVQFEPLVDSTITALLKQLDERFVDRADEAGICNFGVWLQYFAFDVIGELTFSKRLGFLDRGEDVDGIIGALERLLDYVSVVGQMPIIDKMFVKNPLRLWISKLGLTNTTTPVAEFARARIAERAELGAHEEKVLATAKSRDFLSRFQEAHKKDPEFVPQQRVLALTVANMFAGSDTTAVSLRTIFYNLLRHPKAMQKLLEEIESNDLFSEGLPKWSDVRELPYLSAVIKEALRCHPATGLTLERVVPAAGVEICGHHLPAGTIVGCNAWVVHQDEQVFGAQPEQFRPERWIGATEEQKNDMNNMLLSFGAGSRACIGRNVSLLEIYKLVPALLHRYELSLADPEAEWKLHNAWFVRQTEFYVRLKSRK</sequence>
<dbReference type="InterPro" id="IPR001128">
    <property type="entry name" value="Cyt_P450"/>
</dbReference>
<keyword evidence="3 5" id="KW-0479">Metal-binding</keyword>
<dbReference type="InterPro" id="IPR036396">
    <property type="entry name" value="Cyt_P450_sf"/>
</dbReference>
<reference evidence="8" key="1">
    <citation type="submission" date="2020-01" db="EMBL/GenBank/DDBJ databases">
        <authorList>
            <consortium name="DOE Joint Genome Institute"/>
            <person name="Haridas S."/>
            <person name="Albert R."/>
            <person name="Binder M."/>
            <person name="Bloem J."/>
            <person name="Labutti K."/>
            <person name="Salamov A."/>
            <person name="Andreopoulos B."/>
            <person name="Baker S.E."/>
            <person name="Barry K."/>
            <person name="Bills G."/>
            <person name="Bluhm B.H."/>
            <person name="Cannon C."/>
            <person name="Castanera R."/>
            <person name="Culley D.E."/>
            <person name="Daum C."/>
            <person name="Ezra D."/>
            <person name="Gonzalez J.B."/>
            <person name="Henrissat B."/>
            <person name="Kuo A."/>
            <person name="Liang C."/>
            <person name="Lipzen A."/>
            <person name="Lutzoni F."/>
            <person name="Magnuson J."/>
            <person name="Mondo S."/>
            <person name="Nolan M."/>
            <person name="Ohm R."/>
            <person name="Pangilinan J."/>
            <person name="Park H.-J."/>
            <person name="Ramirez L."/>
            <person name="Alfaro M."/>
            <person name="Sun H."/>
            <person name="Tritt A."/>
            <person name="Yoshinaga Y."/>
            <person name="Zwiers L.-H."/>
            <person name="Turgeon B.G."/>
            <person name="Goodwin S.B."/>
            <person name="Spatafora J.W."/>
            <person name="Crous P.W."/>
            <person name="Grigoriev I.V."/>
        </authorList>
    </citation>
    <scope>NUCLEOTIDE SEQUENCE</scope>
    <source>
        <strain evidence="8">IPT5</strain>
    </source>
</reference>
<keyword evidence="6" id="KW-0503">Monooxygenase</keyword>
<dbReference type="FunFam" id="1.10.630.10:FF:000050">
    <property type="entry name" value="Cytochrome P450 monooxygenase"/>
    <property type="match status" value="1"/>
</dbReference>
<feature type="transmembrane region" description="Helical" evidence="7">
    <location>
        <begin position="12"/>
        <end position="29"/>
    </location>
</feature>
<dbReference type="InterPro" id="IPR050121">
    <property type="entry name" value="Cytochrome_P450_monoxygenase"/>
</dbReference>